<proteinExistence type="predicted"/>
<dbReference type="STRING" id="368603.AYY16_11750"/>
<protein>
    <submittedName>
        <fullName evidence="1">Tellurium resistance protein TerW</fullName>
    </submittedName>
</protein>
<gene>
    <name evidence="1" type="ORF">AYY17_06640</name>
</gene>
<reference evidence="1 2" key="1">
    <citation type="submission" date="2016-06" db="EMBL/GenBank/DDBJ databases">
        <authorList>
            <person name="Kjaerup R.B."/>
            <person name="Dalgaard T.S."/>
            <person name="Juul-Madsen H.R."/>
        </authorList>
    </citation>
    <scope>NUCLEOTIDE SEQUENCE [LARGE SCALE GENOMIC DNA]</scope>
    <source>
        <strain evidence="1 2">GCSL-Mp3</strain>
    </source>
</reference>
<accession>A0A1B8HA84</accession>
<dbReference type="EMBL" id="LZEX01000023">
    <property type="protein sequence ID" value="OBU05999.1"/>
    <property type="molecule type" value="Genomic_DNA"/>
</dbReference>
<comment type="caution">
    <text evidence="1">The sequence shown here is derived from an EMBL/GenBank/DDBJ whole genome shotgun (WGS) entry which is preliminary data.</text>
</comment>
<name>A0A1B8HA84_9GAMM</name>
<dbReference type="RefSeq" id="WP_067424325.1">
    <property type="nucleotide sequence ID" value="NZ_CBCPID010000009.1"/>
</dbReference>
<dbReference type="AlphaFoldDB" id="A0A1B8HA84"/>
<organism evidence="1 2">
    <name type="scientific">Morganella psychrotolerans</name>
    <dbReference type="NCBI Taxonomy" id="368603"/>
    <lineage>
        <taxon>Bacteria</taxon>
        <taxon>Pseudomonadati</taxon>
        <taxon>Pseudomonadota</taxon>
        <taxon>Gammaproteobacteria</taxon>
        <taxon>Enterobacterales</taxon>
        <taxon>Morganellaceae</taxon>
        <taxon>Morganella</taxon>
    </lineage>
</organism>
<dbReference type="Proteomes" id="UP000092247">
    <property type="component" value="Unassembled WGS sequence"/>
</dbReference>
<evidence type="ECO:0000313" key="2">
    <source>
        <dbReference type="Proteomes" id="UP000092247"/>
    </source>
</evidence>
<sequence>MQLSTRQVRLFTLATLLGTGKPVSSDAILTTLRCSEATLTRTFKELRDTYNAEIRYRKASHTYQMTDAGELSRKALRKMEEGLENNSGQKPTHYSGKVSLDKEKKKAISLSLTGTMIRKINHLALLSGKTRSDAVEMLVTLHIDELIESVIRRNEIGEENKK</sequence>
<evidence type="ECO:0000313" key="1">
    <source>
        <dbReference type="EMBL" id="OBU05999.1"/>
    </source>
</evidence>